<feature type="region of interest" description="Disordered" evidence="1">
    <location>
        <begin position="73"/>
        <end position="106"/>
    </location>
</feature>
<sequence length="106" mass="11679">MSALSLAFHAIYTSRSKYTTQEPISSLFVMSNPQFIQVPRSQDPSPNTAHQSTFYSEQTNAWLRQSHKEMPWHDLASVATSSTQDNSASSSEPTPSENLATQGSAK</sequence>
<dbReference type="Proteomes" id="UP001187734">
    <property type="component" value="Unassembled WGS sequence"/>
</dbReference>
<feature type="compositionally biased region" description="Polar residues" evidence="1">
    <location>
        <begin position="92"/>
        <end position="106"/>
    </location>
</feature>
<accession>A0AAE8LZI7</accession>
<gene>
    <name evidence="2" type="ORF">FTOL_01214</name>
</gene>
<evidence type="ECO:0000313" key="2">
    <source>
        <dbReference type="EMBL" id="SPJ71486.1"/>
    </source>
</evidence>
<evidence type="ECO:0000313" key="3">
    <source>
        <dbReference type="Proteomes" id="UP001187734"/>
    </source>
</evidence>
<name>A0AAE8LZI7_9HYPO</name>
<protein>
    <submittedName>
        <fullName evidence="2">Uncharacterized protein</fullName>
    </submittedName>
</protein>
<feature type="compositionally biased region" description="Low complexity" evidence="1">
    <location>
        <begin position="79"/>
        <end position="91"/>
    </location>
</feature>
<dbReference type="AlphaFoldDB" id="A0AAE8LZI7"/>
<evidence type="ECO:0000256" key="1">
    <source>
        <dbReference type="SAM" id="MobiDB-lite"/>
    </source>
</evidence>
<organism evidence="2 3">
    <name type="scientific">Fusarium torulosum</name>
    <dbReference type="NCBI Taxonomy" id="33205"/>
    <lineage>
        <taxon>Eukaryota</taxon>
        <taxon>Fungi</taxon>
        <taxon>Dikarya</taxon>
        <taxon>Ascomycota</taxon>
        <taxon>Pezizomycotina</taxon>
        <taxon>Sordariomycetes</taxon>
        <taxon>Hypocreomycetidae</taxon>
        <taxon>Hypocreales</taxon>
        <taxon>Nectriaceae</taxon>
        <taxon>Fusarium</taxon>
    </lineage>
</organism>
<dbReference type="EMBL" id="ONZP01000041">
    <property type="protein sequence ID" value="SPJ71486.1"/>
    <property type="molecule type" value="Genomic_DNA"/>
</dbReference>
<keyword evidence="3" id="KW-1185">Reference proteome</keyword>
<reference evidence="2" key="1">
    <citation type="submission" date="2018-03" db="EMBL/GenBank/DDBJ databases">
        <authorList>
            <person name="Guldener U."/>
        </authorList>
    </citation>
    <scope>NUCLEOTIDE SEQUENCE</scope>
</reference>
<comment type="caution">
    <text evidence="2">The sequence shown here is derived from an EMBL/GenBank/DDBJ whole genome shotgun (WGS) entry which is preliminary data.</text>
</comment>
<proteinExistence type="predicted"/>